<dbReference type="KEGG" id="cpra:CPter91_0259"/>
<dbReference type="RefSeq" id="WP_061935910.1">
    <property type="nucleotide sequence ID" value="NZ_CP013234.1"/>
</dbReference>
<dbReference type="PROSITE" id="PS51186">
    <property type="entry name" value="GNAT"/>
    <property type="match status" value="1"/>
</dbReference>
<dbReference type="Proteomes" id="UP000074561">
    <property type="component" value="Chromosome"/>
</dbReference>
<dbReference type="PANTHER" id="PTHR13947:SF37">
    <property type="entry name" value="LD18367P"/>
    <property type="match status" value="1"/>
</dbReference>
<dbReference type="EMBL" id="CP013234">
    <property type="protein sequence ID" value="AMP02658.1"/>
    <property type="molecule type" value="Genomic_DNA"/>
</dbReference>
<dbReference type="InterPro" id="IPR000182">
    <property type="entry name" value="GNAT_dom"/>
</dbReference>
<dbReference type="Gene3D" id="3.40.630.30">
    <property type="match status" value="1"/>
</dbReference>
<dbReference type="InterPro" id="IPR016181">
    <property type="entry name" value="Acyl_CoA_acyltransferase"/>
</dbReference>
<proteinExistence type="predicted"/>
<dbReference type="Pfam" id="PF00583">
    <property type="entry name" value="Acetyltransf_1"/>
    <property type="match status" value="1"/>
</dbReference>
<feature type="domain" description="N-acetyltransferase" evidence="2">
    <location>
        <begin position="2"/>
        <end position="160"/>
    </location>
</feature>
<accession>A0A127PXY1</accession>
<evidence type="ECO:0000313" key="3">
    <source>
        <dbReference type="EMBL" id="AMP02658.1"/>
    </source>
</evidence>
<organism evidence="3 4">
    <name type="scientific">Collimonas pratensis</name>
    <dbReference type="NCBI Taxonomy" id="279113"/>
    <lineage>
        <taxon>Bacteria</taxon>
        <taxon>Pseudomonadati</taxon>
        <taxon>Pseudomonadota</taxon>
        <taxon>Betaproteobacteria</taxon>
        <taxon>Burkholderiales</taxon>
        <taxon>Oxalobacteraceae</taxon>
        <taxon>Collimonas</taxon>
    </lineage>
</organism>
<protein>
    <submittedName>
        <fullName evidence="3">Acetyltransferase family protein</fullName>
    </submittedName>
</protein>
<reference evidence="3 4" key="1">
    <citation type="submission" date="2015-11" db="EMBL/GenBank/DDBJ databases">
        <title>Exploring the genomic traits of fungus-feeding bacterial genus Collimonas.</title>
        <authorList>
            <person name="Song C."/>
            <person name="Schmidt R."/>
            <person name="de Jager V."/>
            <person name="Krzyzanowska D."/>
            <person name="Jongedijk E."/>
            <person name="Cankar K."/>
            <person name="Beekwilder J."/>
            <person name="van Veen A."/>
            <person name="de Boer W."/>
            <person name="van Veen J.A."/>
            <person name="Garbeva P."/>
        </authorList>
    </citation>
    <scope>NUCLEOTIDE SEQUENCE [LARGE SCALE GENOMIC DNA]</scope>
    <source>
        <strain evidence="3 4">Ter91</strain>
    </source>
</reference>
<keyword evidence="1 3" id="KW-0808">Transferase</keyword>
<sequence length="160" mass="18134">MITINSYSDIYRDGVAKLILPIQQQEFGLAISLQDQPDLLDIPNFYQSGRGNFWLALAQDEVVGSISLRDIGNRQGALRKMFVQAPFRGREHQVAQRLLQTLIDWSRAQGLQEVFLGTTAAFLAAHRFYEKNGFAEITPAELPAAFPRMALDTRFYRLSL</sequence>
<dbReference type="SUPFAM" id="SSF55729">
    <property type="entry name" value="Acyl-CoA N-acyltransferases (Nat)"/>
    <property type="match status" value="1"/>
</dbReference>
<dbReference type="AlphaFoldDB" id="A0A127PXY1"/>
<gene>
    <name evidence="3" type="ORF">CPter91_0259</name>
</gene>
<evidence type="ECO:0000259" key="2">
    <source>
        <dbReference type="PROSITE" id="PS51186"/>
    </source>
</evidence>
<dbReference type="InterPro" id="IPR050769">
    <property type="entry name" value="NAT_camello-type"/>
</dbReference>
<evidence type="ECO:0000256" key="1">
    <source>
        <dbReference type="ARBA" id="ARBA00022679"/>
    </source>
</evidence>
<dbReference type="PATRIC" id="fig|279113.9.peg.265"/>
<name>A0A127PXY1_9BURK</name>
<dbReference type="PANTHER" id="PTHR13947">
    <property type="entry name" value="GNAT FAMILY N-ACETYLTRANSFERASE"/>
    <property type="match status" value="1"/>
</dbReference>
<dbReference type="CDD" id="cd04301">
    <property type="entry name" value="NAT_SF"/>
    <property type="match status" value="1"/>
</dbReference>
<evidence type="ECO:0000313" key="4">
    <source>
        <dbReference type="Proteomes" id="UP000074561"/>
    </source>
</evidence>
<dbReference type="STRING" id="279113.CPter91_0259"/>
<dbReference type="GO" id="GO:0008080">
    <property type="term" value="F:N-acetyltransferase activity"/>
    <property type="evidence" value="ECO:0007669"/>
    <property type="project" value="InterPro"/>
</dbReference>
<dbReference type="OrthoDB" id="9789603at2"/>